<proteinExistence type="predicted"/>
<sequence>MPVLNTMSVQKLKKRTALSLGLSEMSASETVQYAWSVTPETDDLAALQHIKVSVDCRLKPAFVMDDELDCRVDAFIQHVVSRPASAHSGTSPRRPATAKSVVSQGGYPIIKDRPQSMSLLAPAITKGSTIKSQHAVIQDPLDATNSGTWHRRVLSVGEKGLSGIPSLVSTLKRRSIQNSPERPGTSAGQESLPGRNLRVEENPLRENTAPSFRQDFTADTFARRGRSPVKTQAAFIPNLEPACRQDASWPSPTGSRSSSPNRKSRSKSPVRLNMSHCPPTLEWDRPASPLKQQLTGNSWLTSWWTRGNNASKKDSPRFHLNRLEAKNQTLKGTHRDLVDLRVQLGTSPDFWLVEFIAEGGLVCFAKLLDRARIADIEASASACLEIVKCVRVLLNTTPGFDAVIKTPDLICSLCWLARDGSLKCQTITNDLLSGLCVCSPTLGTDIIEVELGKTGHRSTRFDWLTQAQAVASDDLDLLRSRAQLINALTNCWHTAEDRVVFRRLLGREKVMSYSTAAKLSEEIKSQLEFWLSFADEDAAELRRLLAEESLRTFEKAVLTPDTAKQETEDSPCRSSAPSGTAPQARQLTARFEAAKTERALPAIPTGEEDEELCVLKDQVSEMRELVQTLRQELAVQKEENLQKLQTKLPEMRTSATLSTTEVRSIMRPVARHQRPKSMSSLEQIQSGPQSSVSPSPPRQARAPSPLRKELFVPRSKKENLLPVASLRAPPIRPLQIRQPLRVLSNVSEHSQEAEQPLDAVAKEQLATPATEVAPIIDDKQEAPLTSDVAPSTPEKAVTASAIEPQTIITVPTQKSSNSTISTSKVLPPPPPSPGMLLLSRNTPPNAHGTRHRGASPSKPLKPLFWDKLSASHVGDGTIWSEVAATKTLDDVHESMKSDIQRFFAKDTAPGQRSGPSAFAKPVVKRHISLIDLTRAKNMEIVLARIRLQPEELRHAILQMDENKLCNSDYLRTLMDVVPTVEDIAAVNAYDGDVAMLGTAEKHILALGSIDHLKERLGAMAFRQRFDLDVAELLPDLDTMRHACREVYDSQILKDMLTLALSAGNILNASTFRGGAQGFKLGSLLKLSEIKSTSMSKCGATLLHYLVAVHEKKIKGRVDFETAIPHCAAASRGMPSRGTWPKLTDSIQQVPARGRCAA</sequence>
<feature type="region of interest" description="Disordered" evidence="1">
    <location>
        <begin position="560"/>
        <end position="584"/>
    </location>
</feature>
<feature type="region of interest" description="Disordered" evidence="1">
    <location>
        <begin position="83"/>
        <end position="102"/>
    </location>
</feature>
<feature type="domain" description="FH2" evidence="2">
    <location>
        <begin position="850"/>
        <end position="1157"/>
    </location>
</feature>
<dbReference type="STRING" id="56484.A0A1Y2FSL0"/>
<feature type="compositionally biased region" description="Polar residues" evidence="1">
    <location>
        <begin position="676"/>
        <end position="685"/>
    </location>
</feature>
<feature type="region of interest" description="Disordered" evidence="1">
    <location>
        <begin position="652"/>
        <end position="713"/>
    </location>
</feature>
<dbReference type="InterPro" id="IPR010473">
    <property type="entry name" value="GTPase-bd"/>
</dbReference>
<dbReference type="GO" id="GO:0031267">
    <property type="term" value="F:small GTPase binding"/>
    <property type="evidence" value="ECO:0007669"/>
    <property type="project" value="InterPro"/>
</dbReference>
<gene>
    <name evidence="3" type="ORF">BCR37DRAFT_206263</name>
</gene>
<dbReference type="InterPro" id="IPR051425">
    <property type="entry name" value="Formin_Homology"/>
</dbReference>
<reference evidence="3 4" key="1">
    <citation type="submission" date="2016-07" db="EMBL/GenBank/DDBJ databases">
        <title>Pervasive Adenine N6-methylation of Active Genes in Fungi.</title>
        <authorList>
            <consortium name="DOE Joint Genome Institute"/>
            <person name="Mondo S.J."/>
            <person name="Dannebaum R.O."/>
            <person name="Kuo R.C."/>
            <person name="Labutti K."/>
            <person name="Haridas S."/>
            <person name="Kuo A."/>
            <person name="Salamov A."/>
            <person name="Ahrendt S.R."/>
            <person name="Lipzen A."/>
            <person name="Sullivan W."/>
            <person name="Andreopoulos W.B."/>
            <person name="Clum A."/>
            <person name="Lindquist E."/>
            <person name="Daum C."/>
            <person name="Ramamoorthy G.K."/>
            <person name="Gryganskyi A."/>
            <person name="Culley D."/>
            <person name="Magnuson J.K."/>
            <person name="James T.Y."/>
            <person name="O'Malley M.A."/>
            <person name="Stajich J.E."/>
            <person name="Spatafora J.W."/>
            <person name="Visel A."/>
            <person name="Grigoriev I.V."/>
        </authorList>
    </citation>
    <scope>NUCLEOTIDE SEQUENCE [LARGE SCALE GENOMIC DNA]</scope>
    <source>
        <strain evidence="3 4">12-1054</strain>
    </source>
</reference>
<dbReference type="PROSITE" id="PS51444">
    <property type="entry name" value="FH2"/>
    <property type="match status" value="1"/>
</dbReference>
<comment type="caution">
    <text evidence="3">The sequence shown here is derived from an EMBL/GenBank/DDBJ whole genome shotgun (WGS) entry which is preliminary data.</text>
</comment>
<evidence type="ECO:0000256" key="1">
    <source>
        <dbReference type="SAM" id="MobiDB-lite"/>
    </source>
</evidence>
<dbReference type="PANTHER" id="PTHR45725:SF1">
    <property type="entry name" value="DISHEVELLED ASSOCIATED ACTIVATOR OF MORPHOGENESIS, ISOFORM D"/>
    <property type="match status" value="1"/>
</dbReference>
<dbReference type="SUPFAM" id="SSF101447">
    <property type="entry name" value="Formin homology 2 domain (FH2 domain)"/>
    <property type="match status" value="1"/>
</dbReference>
<dbReference type="AlphaFoldDB" id="A0A1Y2FSL0"/>
<dbReference type="SMART" id="SM00498">
    <property type="entry name" value="FH2"/>
    <property type="match status" value="1"/>
</dbReference>
<feature type="compositionally biased region" description="Polar residues" evidence="1">
    <location>
        <begin position="653"/>
        <end position="662"/>
    </location>
</feature>
<dbReference type="RefSeq" id="XP_040727358.1">
    <property type="nucleotide sequence ID" value="XM_040866394.1"/>
</dbReference>
<dbReference type="GeneID" id="63782993"/>
<evidence type="ECO:0000313" key="3">
    <source>
        <dbReference type="EMBL" id="ORY86176.1"/>
    </source>
</evidence>
<feature type="compositionally biased region" description="Low complexity" evidence="1">
    <location>
        <begin position="248"/>
        <end position="261"/>
    </location>
</feature>
<dbReference type="Gene3D" id="1.20.58.2220">
    <property type="entry name" value="Formin, FH2 domain"/>
    <property type="match status" value="1"/>
</dbReference>
<dbReference type="PANTHER" id="PTHR45725">
    <property type="entry name" value="FORMIN HOMOLOGY 2 FAMILY MEMBER"/>
    <property type="match status" value="1"/>
</dbReference>
<feature type="region of interest" description="Disordered" evidence="1">
    <location>
        <begin position="173"/>
        <end position="287"/>
    </location>
</feature>
<dbReference type="Proteomes" id="UP000193685">
    <property type="component" value="Unassembled WGS sequence"/>
</dbReference>
<protein>
    <recommendedName>
        <fullName evidence="2">FH2 domain-containing protein</fullName>
    </recommendedName>
</protein>
<keyword evidence="4" id="KW-1185">Reference proteome</keyword>
<dbReference type="OrthoDB" id="1104827at2759"/>
<dbReference type="InterPro" id="IPR042201">
    <property type="entry name" value="FH2_Formin_sf"/>
</dbReference>
<dbReference type="EMBL" id="MCFI01000003">
    <property type="protein sequence ID" value="ORY86176.1"/>
    <property type="molecule type" value="Genomic_DNA"/>
</dbReference>
<dbReference type="GO" id="GO:0030036">
    <property type="term" value="P:actin cytoskeleton organization"/>
    <property type="evidence" value="ECO:0007669"/>
    <property type="project" value="InterPro"/>
</dbReference>
<dbReference type="Pfam" id="PF02181">
    <property type="entry name" value="FH2"/>
    <property type="match status" value="1"/>
</dbReference>
<dbReference type="GO" id="GO:0003779">
    <property type="term" value="F:actin binding"/>
    <property type="evidence" value="ECO:0007669"/>
    <property type="project" value="InterPro"/>
</dbReference>
<evidence type="ECO:0000259" key="2">
    <source>
        <dbReference type="PROSITE" id="PS51444"/>
    </source>
</evidence>
<feature type="compositionally biased region" description="Low complexity" evidence="1">
    <location>
        <begin position="686"/>
        <end position="705"/>
    </location>
</feature>
<feature type="region of interest" description="Disordered" evidence="1">
    <location>
        <begin position="841"/>
        <end position="860"/>
    </location>
</feature>
<dbReference type="SMART" id="SM01140">
    <property type="entry name" value="Drf_GBD"/>
    <property type="match status" value="1"/>
</dbReference>
<dbReference type="InterPro" id="IPR016024">
    <property type="entry name" value="ARM-type_fold"/>
</dbReference>
<dbReference type="Pfam" id="PF06371">
    <property type="entry name" value="Drf_GBD"/>
    <property type="match status" value="1"/>
</dbReference>
<dbReference type="InterPro" id="IPR015425">
    <property type="entry name" value="FH2_Formin"/>
</dbReference>
<dbReference type="SUPFAM" id="SSF48371">
    <property type="entry name" value="ARM repeat"/>
    <property type="match status" value="1"/>
</dbReference>
<accession>A0A1Y2FSL0</accession>
<feature type="compositionally biased region" description="Polar residues" evidence="1">
    <location>
        <begin position="572"/>
        <end position="584"/>
    </location>
</feature>
<dbReference type="InterPro" id="IPR011989">
    <property type="entry name" value="ARM-like"/>
</dbReference>
<organism evidence="3 4">
    <name type="scientific">Protomyces lactucae-debilis</name>
    <dbReference type="NCBI Taxonomy" id="2754530"/>
    <lineage>
        <taxon>Eukaryota</taxon>
        <taxon>Fungi</taxon>
        <taxon>Dikarya</taxon>
        <taxon>Ascomycota</taxon>
        <taxon>Taphrinomycotina</taxon>
        <taxon>Taphrinomycetes</taxon>
        <taxon>Taphrinales</taxon>
        <taxon>Protomycetaceae</taxon>
        <taxon>Protomyces</taxon>
    </lineage>
</organism>
<evidence type="ECO:0000313" key="4">
    <source>
        <dbReference type="Proteomes" id="UP000193685"/>
    </source>
</evidence>
<name>A0A1Y2FSL0_PROLT</name>
<dbReference type="Gene3D" id="1.25.10.10">
    <property type="entry name" value="Leucine-rich Repeat Variant"/>
    <property type="match status" value="1"/>
</dbReference>